<dbReference type="Gene3D" id="3.30.2310.20">
    <property type="entry name" value="RelE-like"/>
    <property type="match status" value="1"/>
</dbReference>
<evidence type="ECO:0000313" key="3">
    <source>
        <dbReference type="EMBL" id="SNS71035.1"/>
    </source>
</evidence>
<dbReference type="PANTHER" id="PTHR33755:SF5">
    <property type="entry name" value="TYPE II TOXIN-ANTITOXIN SYSTEM RELE_PARE FAMILY TOXIN"/>
    <property type="match status" value="1"/>
</dbReference>
<keyword evidence="4" id="KW-1185">Reference proteome</keyword>
<dbReference type="InterPro" id="IPR007712">
    <property type="entry name" value="RelE/ParE_toxin"/>
</dbReference>
<dbReference type="SUPFAM" id="SSF143011">
    <property type="entry name" value="RelE-like"/>
    <property type="match status" value="1"/>
</dbReference>
<dbReference type="Pfam" id="PF05016">
    <property type="entry name" value="ParE_toxin"/>
    <property type="match status" value="1"/>
</dbReference>
<reference evidence="3 4" key="1">
    <citation type="submission" date="2017-06" db="EMBL/GenBank/DDBJ databases">
        <authorList>
            <person name="Kim H.J."/>
            <person name="Triplett B.A."/>
        </authorList>
    </citation>
    <scope>NUCLEOTIDE SEQUENCE [LARGE SCALE GENOMIC DNA]</scope>
    <source>
        <strain evidence="3 4">DSM 19307</strain>
    </source>
</reference>
<gene>
    <name evidence="3" type="ORF">SAMN05421640_0948</name>
</gene>
<dbReference type="Proteomes" id="UP000198393">
    <property type="component" value="Unassembled WGS sequence"/>
</dbReference>
<dbReference type="NCBIfam" id="TIGR02385">
    <property type="entry name" value="RelE_StbE"/>
    <property type="match status" value="1"/>
</dbReference>
<accession>A0A239GQ93</accession>
<dbReference type="InterPro" id="IPR051803">
    <property type="entry name" value="TA_system_RelE-like_toxin"/>
</dbReference>
<organism evidence="3 4">
    <name type="scientific">Ekhidna lutea</name>
    <dbReference type="NCBI Taxonomy" id="447679"/>
    <lineage>
        <taxon>Bacteria</taxon>
        <taxon>Pseudomonadati</taxon>
        <taxon>Bacteroidota</taxon>
        <taxon>Cytophagia</taxon>
        <taxon>Cytophagales</taxon>
        <taxon>Reichenbachiellaceae</taxon>
        <taxon>Ekhidna</taxon>
    </lineage>
</organism>
<dbReference type="AlphaFoldDB" id="A0A239GQ93"/>
<keyword evidence="2" id="KW-1277">Toxin-antitoxin system</keyword>
<dbReference type="InterPro" id="IPR035093">
    <property type="entry name" value="RelE/ParE_toxin_dom_sf"/>
</dbReference>
<evidence type="ECO:0000256" key="2">
    <source>
        <dbReference type="ARBA" id="ARBA00022649"/>
    </source>
</evidence>
<proteinExistence type="inferred from homology"/>
<evidence type="ECO:0000256" key="1">
    <source>
        <dbReference type="ARBA" id="ARBA00006226"/>
    </source>
</evidence>
<comment type="similarity">
    <text evidence="1">Belongs to the RelE toxin family.</text>
</comment>
<dbReference type="PANTHER" id="PTHR33755">
    <property type="entry name" value="TOXIN PARE1-RELATED"/>
    <property type="match status" value="1"/>
</dbReference>
<sequence length="96" mass="11285">MAEVIWAHGARSDLRQIYDYIAEDSPLYAERFILKLIDKVNVLKEYPNSGRMVPEFENLKLRELIEGNYRIIYKIEPDSKIGIVRVHHSSQLLKNI</sequence>
<dbReference type="EMBL" id="FZPD01000002">
    <property type="protein sequence ID" value="SNS71035.1"/>
    <property type="molecule type" value="Genomic_DNA"/>
</dbReference>
<evidence type="ECO:0000313" key="4">
    <source>
        <dbReference type="Proteomes" id="UP000198393"/>
    </source>
</evidence>
<protein>
    <submittedName>
        <fullName evidence="3">Addiction module toxin, RelE/StbE family</fullName>
    </submittedName>
</protein>
<name>A0A239GQ93_EKHLU</name>
<dbReference type="OrthoDB" id="5574284at2"/>
<dbReference type="RefSeq" id="WP_089355720.1">
    <property type="nucleotide sequence ID" value="NZ_FZPD01000002.1"/>
</dbReference>